<evidence type="ECO:0000256" key="1">
    <source>
        <dbReference type="SAM" id="MobiDB-lite"/>
    </source>
</evidence>
<organism evidence="2 3">
    <name type="scientific">Lentzea albidocapillata subsp. violacea</name>
    <dbReference type="NCBI Taxonomy" id="128104"/>
    <lineage>
        <taxon>Bacteria</taxon>
        <taxon>Bacillati</taxon>
        <taxon>Actinomycetota</taxon>
        <taxon>Actinomycetes</taxon>
        <taxon>Pseudonocardiales</taxon>
        <taxon>Pseudonocardiaceae</taxon>
        <taxon>Lentzea</taxon>
    </lineage>
</organism>
<protein>
    <submittedName>
        <fullName evidence="2">Uncharacterized protein</fullName>
    </submittedName>
</protein>
<proteinExistence type="predicted"/>
<sequence length="41" mass="4371">MTAFVPGVPAVDAGHERTGFRPKTGAGVGRLLNRPLQRRIA</sequence>
<evidence type="ECO:0000313" key="3">
    <source>
        <dbReference type="Proteomes" id="UP000199682"/>
    </source>
</evidence>
<dbReference type="Proteomes" id="UP000199682">
    <property type="component" value="Unassembled WGS sequence"/>
</dbReference>
<reference evidence="3" key="1">
    <citation type="submission" date="2016-10" db="EMBL/GenBank/DDBJ databases">
        <authorList>
            <person name="Varghese N."/>
            <person name="Submissions S."/>
        </authorList>
    </citation>
    <scope>NUCLEOTIDE SEQUENCE [LARGE SCALE GENOMIC DNA]</scope>
    <source>
        <strain evidence="3">DSM 44796</strain>
    </source>
</reference>
<feature type="region of interest" description="Disordered" evidence="1">
    <location>
        <begin position="1"/>
        <end position="41"/>
    </location>
</feature>
<evidence type="ECO:0000313" key="2">
    <source>
        <dbReference type="EMBL" id="SDK04031.1"/>
    </source>
</evidence>
<dbReference type="EMBL" id="FNET01000004">
    <property type="protein sequence ID" value="SDK04031.1"/>
    <property type="molecule type" value="Genomic_DNA"/>
</dbReference>
<dbReference type="AlphaFoldDB" id="A0A1G8YMN5"/>
<name>A0A1G8YMN5_9PSEU</name>
<accession>A0A1G8YMN5</accession>
<gene>
    <name evidence="2" type="ORF">SAMN04488074_10495</name>
</gene>